<keyword evidence="3" id="KW-1185">Reference proteome</keyword>
<dbReference type="PANTHER" id="PTHR43640:SF1">
    <property type="entry name" value="THIOREDOXIN-DEPENDENT PEROXIREDOXIN"/>
    <property type="match status" value="1"/>
</dbReference>
<accession>A0ABN2R6I3</accession>
<dbReference type="CDD" id="cd02969">
    <property type="entry name" value="PRX_like1"/>
    <property type="match status" value="1"/>
</dbReference>
<feature type="domain" description="Thioredoxin" evidence="1">
    <location>
        <begin position="21"/>
        <end position="173"/>
    </location>
</feature>
<evidence type="ECO:0000313" key="3">
    <source>
        <dbReference type="Proteomes" id="UP001500571"/>
    </source>
</evidence>
<dbReference type="InterPro" id="IPR013766">
    <property type="entry name" value="Thioredoxin_domain"/>
</dbReference>
<dbReference type="InterPro" id="IPR047262">
    <property type="entry name" value="PRX-like1"/>
</dbReference>
<proteinExistence type="predicted"/>
<dbReference type="InterPro" id="IPR036249">
    <property type="entry name" value="Thioredoxin-like_sf"/>
</dbReference>
<gene>
    <name evidence="2" type="ORF">GCM10009798_25810</name>
</gene>
<dbReference type="Gene3D" id="3.40.30.10">
    <property type="entry name" value="Glutaredoxin"/>
    <property type="match status" value="1"/>
</dbReference>
<comment type="caution">
    <text evidence="2">The sequence shown here is derived from an EMBL/GenBank/DDBJ whole genome shotgun (WGS) entry which is preliminary data.</text>
</comment>
<dbReference type="EMBL" id="BAAAPB010000002">
    <property type="protein sequence ID" value="GAA1964455.1"/>
    <property type="molecule type" value="Genomic_DNA"/>
</dbReference>
<dbReference type="SUPFAM" id="SSF52833">
    <property type="entry name" value="Thioredoxin-like"/>
    <property type="match status" value="1"/>
</dbReference>
<protein>
    <recommendedName>
        <fullName evidence="1">Thioredoxin domain-containing protein</fullName>
    </recommendedName>
</protein>
<dbReference type="PROSITE" id="PS51352">
    <property type="entry name" value="THIOREDOXIN_2"/>
    <property type="match status" value="1"/>
</dbReference>
<dbReference type="Pfam" id="PF00578">
    <property type="entry name" value="AhpC-TSA"/>
    <property type="match status" value="1"/>
</dbReference>
<dbReference type="Proteomes" id="UP001500571">
    <property type="component" value="Unassembled WGS sequence"/>
</dbReference>
<dbReference type="PANTHER" id="PTHR43640">
    <property type="entry name" value="OS07G0260300 PROTEIN"/>
    <property type="match status" value="1"/>
</dbReference>
<name>A0ABN2R6I3_9ACTN</name>
<dbReference type="InterPro" id="IPR000866">
    <property type="entry name" value="AhpC/TSA"/>
</dbReference>
<reference evidence="2 3" key="1">
    <citation type="journal article" date="2019" name="Int. J. Syst. Evol. Microbiol.">
        <title>The Global Catalogue of Microorganisms (GCM) 10K type strain sequencing project: providing services to taxonomists for standard genome sequencing and annotation.</title>
        <authorList>
            <consortium name="The Broad Institute Genomics Platform"/>
            <consortium name="The Broad Institute Genome Sequencing Center for Infectious Disease"/>
            <person name="Wu L."/>
            <person name="Ma J."/>
        </authorList>
    </citation>
    <scope>NUCLEOTIDE SEQUENCE [LARGE SCALE GENOMIC DNA]</scope>
    <source>
        <strain evidence="2 3">JCM 15309</strain>
    </source>
</reference>
<sequence length="309" mass="33992">MTSATSEEEHVMTQELVDHRLQVGDRAPVIALPDASGNVVEIVPADSAATAVVFTSNGCPYALAWHDRIQDVARDYADRGVQVVQIVPNDAELQPLDSPAAMAARVERGEVAGTFLRDDDQTVARAFGATATPDVYVIDRHGVVRYHGAPDADYDDPAQRAIWLRDAIEDLLADKDVTRPSTSPAGCSVKWRLDLQWWAGCPSHDRAREMVLEVLDRMGRHDVRVQPVEVTSPAQAAALDFVGSPSFVIGGADLFADRGAPTALTCRTYRLEDGRFSPLPSIEELEKRMRAALVRPWELPGWVDFRKQQ</sequence>
<evidence type="ECO:0000313" key="2">
    <source>
        <dbReference type="EMBL" id="GAA1964455.1"/>
    </source>
</evidence>
<evidence type="ECO:0000259" key="1">
    <source>
        <dbReference type="PROSITE" id="PS51352"/>
    </source>
</evidence>
<organism evidence="2 3">
    <name type="scientific">Nocardioides panacihumi</name>
    <dbReference type="NCBI Taxonomy" id="400774"/>
    <lineage>
        <taxon>Bacteria</taxon>
        <taxon>Bacillati</taxon>
        <taxon>Actinomycetota</taxon>
        <taxon>Actinomycetes</taxon>
        <taxon>Propionibacteriales</taxon>
        <taxon>Nocardioidaceae</taxon>
        <taxon>Nocardioides</taxon>
    </lineage>
</organism>